<dbReference type="GO" id="GO:0016887">
    <property type="term" value="F:ATP hydrolysis activity"/>
    <property type="evidence" value="ECO:0007669"/>
    <property type="project" value="InterPro"/>
</dbReference>
<keyword evidence="2" id="KW-0813">Transport</keyword>
<dbReference type="AlphaFoldDB" id="A0A7X3FFP0"/>
<dbReference type="InterPro" id="IPR003593">
    <property type="entry name" value="AAA+_ATPase"/>
</dbReference>
<dbReference type="PROSITE" id="PS00211">
    <property type="entry name" value="ABC_TRANSPORTER_1"/>
    <property type="match status" value="1"/>
</dbReference>
<dbReference type="EMBL" id="RHLK01000002">
    <property type="protein sequence ID" value="MVO98812.1"/>
    <property type="molecule type" value="Genomic_DNA"/>
</dbReference>
<evidence type="ECO:0000256" key="2">
    <source>
        <dbReference type="ARBA" id="ARBA00022448"/>
    </source>
</evidence>
<accession>A0A7X3FFP0</accession>
<keyword evidence="4 6" id="KW-0067">ATP-binding</keyword>
<dbReference type="PROSITE" id="PS50893">
    <property type="entry name" value="ABC_TRANSPORTER_2"/>
    <property type="match status" value="1"/>
</dbReference>
<gene>
    <name evidence="6" type="ORF">EDM21_04640</name>
</gene>
<keyword evidence="7" id="KW-1185">Reference proteome</keyword>
<evidence type="ECO:0000259" key="5">
    <source>
        <dbReference type="PROSITE" id="PS50893"/>
    </source>
</evidence>
<dbReference type="PANTHER" id="PTHR43335:SF8">
    <property type="entry name" value="ABC TRANSPORTER, ATP-BINDING PROTEIN"/>
    <property type="match status" value="1"/>
</dbReference>
<evidence type="ECO:0000256" key="4">
    <source>
        <dbReference type="ARBA" id="ARBA00022840"/>
    </source>
</evidence>
<dbReference type="RefSeq" id="WP_157333307.1">
    <property type="nucleotide sequence ID" value="NZ_RHLK01000002.1"/>
</dbReference>
<dbReference type="InterPro" id="IPR003439">
    <property type="entry name" value="ABC_transporter-like_ATP-bd"/>
</dbReference>
<dbReference type="SMART" id="SM00382">
    <property type="entry name" value="AAA"/>
    <property type="match status" value="1"/>
</dbReference>
<organism evidence="6 7">
    <name type="scientific">Paenibacillus lutrae</name>
    <dbReference type="NCBI Taxonomy" id="2078573"/>
    <lineage>
        <taxon>Bacteria</taxon>
        <taxon>Bacillati</taxon>
        <taxon>Bacillota</taxon>
        <taxon>Bacilli</taxon>
        <taxon>Bacillales</taxon>
        <taxon>Paenibacillaceae</taxon>
        <taxon>Paenibacillus</taxon>
    </lineage>
</organism>
<dbReference type="GO" id="GO:0005524">
    <property type="term" value="F:ATP binding"/>
    <property type="evidence" value="ECO:0007669"/>
    <property type="project" value="UniProtKB-KW"/>
</dbReference>
<name>A0A7X3FFP0_9BACL</name>
<comment type="similarity">
    <text evidence="1">Belongs to the ABC transporter superfamily.</text>
</comment>
<evidence type="ECO:0000256" key="1">
    <source>
        <dbReference type="ARBA" id="ARBA00005417"/>
    </source>
</evidence>
<protein>
    <submittedName>
        <fullName evidence="6">ATP-binding cassette domain-containing protein</fullName>
    </submittedName>
</protein>
<dbReference type="Gene3D" id="3.40.50.300">
    <property type="entry name" value="P-loop containing nucleotide triphosphate hydrolases"/>
    <property type="match status" value="1"/>
</dbReference>
<sequence>MSAILTTTRLTKAFDGHEVVSNVNMSIQQGEIYGFLGLNGAGKTTVMRMMMNLVKPTEGEIEIFGEKLTDHSYDVFKRMGSIIEYPVFYDKLTGRENLELHCEYMGYHNLKAIDEALDLVQLKVSDSKPVREYSLGMKQRLGIARAITTKPELLLLDEPINGLDPVGIKELRKLFKLLSKEYGMTLLISSHILGEIEQFADTIGVISEGRLIEQVTMEEVRGRSSDYLEIVTPDLTKAVMILDSKLGLRNYKIIGEQIVRIYEPGVAASDISRTLLMNGVDIDSINKKTSSLEDYFLESIHGGGVSA</sequence>
<dbReference type="InterPro" id="IPR017871">
    <property type="entry name" value="ABC_transporter-like_CS"/>
</dbReference>
<feature type="domain" description="ABC transporter" evidence="5">
    <location>
        <begin position="5"/>
        <end position="233"/>
    </location>
</feature>
<reference evidence="6 7" key="1">
    <citation type="journal article" date="2019" name="Microorganisms">
        <title>Paenibacillus lutrae sp. nov., A Chitinolytic Species Isolated from A River Otter in Castril Natural Park, Granada, Spain.</title>
        <authorList>
            <person name="Rodriguez M."/>
            <person name="Reina J.C."/>
            <person name="Bejar V."/>
            <person name="Llamas I."/>
        </authorList>
    </citation>
    <scope>NUCLEOTIDE SEQUENCE [LARGE SCALE GENOMIC DNA]</scope>
    <source>
        <strain evidence="6 7">N10</strain>
    </source>
</reference>
<comment type="caution">
    <text evidence="6">The sequence shown here is derived from an EMBL/GenBank/DDBJ whole genome shotgun (WGS) entry which is preliminary data.</text>
</comment>
<dbReference type="PANTHER" id="PTHR43335">
    <property type="entry name" value="ABC TRANSPORTER, ATP-BINDING PROTEIN"/>
    <property type="match status" value="1"/>
</dbReference>
<evidence type="ECO:0000256" key="3">
    <source>
        <dbReference type="ARBA" id="ARBA00022741"/>
    </source>
</evidence>
<keyword evidence="3" id="KW-0547">Nucleotide-binding</keyword>
<dbReference type="SUPFAM" id="SSF52540">
    <property type="entry name" value="P-loop containing nucleoside triphosphate hydrolases"/>
    <property type="match status" value="1"/>
</dbReference>
<evidence type="ECO:0000313" key="7">
    <source>
        <dbReference type="Proteomes" id="UP000490800"/>
    </source>
</evidence>
<dbReference type="InterPro" id="IPR027417">
    <property type="entry name" value="P-loop_NTPase"/>
</dbReference>
<evidence type="ECO:0000313" key="6">
    <source>
        <dbReference type="EMBL" id="MVO98812.1"/>
    </source>
</evidence>
<dbReference type="OrthoDB" id="9804819at2"/>
<dbReference type="Proteomes" id="UP000490800">
    <property type="component" value="Unassembled WGS sequence"/>
</dbReference>
<proteinExistence type="inferred from homology"/>
<dbReference type="Pfam" id="PF00005">
    <property type="entry name" value="ABC_tran"/>
    <property type="match status" value="1"/>
</dbReference>